<dbReference type="SUPFAM" id="SSF50685">
    <property type="entry name" value="Barwin-like endoglucanases"/>
    <property type="match status" value="1"/>
</dbReference>
<dbReference type="GO" id="GO:0009627">
    <property type="term" value="P:systemic acquired resistance"/>
    <property type="evidence" value="ECO:0007669"/>
    <property type="project" value="InterPro"/>
</dbReference>
<organism evidence="3 4">
    <name type="scientific">Quercus lobata</name>
    <name type="common">Valley oak</name>
    <dbReference type="NCBI Taxonomy" id="97700"/>
    <lineage>
        <taxon>Eukaryota</taxon>
        <taxon>Viridiplantae</taxon>
        <taxon>Streptophyta</taxon>
        <taxon>Embryophyta</taxon>
        <taxon>Tracheophyta</taxon>
        <taxon>Spermatophyta</taxon>
        <taxon>Magnoliopsida</taxon>
        <taxon>eudicotyledons</taxon>
        <taxon>Gunneridae</taxon>
        <taxon>Pentapetalae</taxon>
        <taxon>rosids</taxon>
        <taxon>fabids</taxon>
        <taxon>Fagales</taxon>
        <taxon>Fagaceae</taxon>
        <taxon>Quercus</taxon>
    </lineage>
</organism>
<dbReference type="PANTHER" id="PTHR47295:SF2">
    <property type="entry name" value="EG45-LIKE DOMAIN CONTAINING PROTEIN 1-RELATED"/>
    <property type="match status" value="1"/>
</dbReference>
<dbReference type="AlphaFoldDB" id="A0A7N2L0J7"/>
<feature type="chain" id="PRO_5029723436" description="Expansin-like EG45 domain-containing protein" evidence="1">
    <location>
        <begin position="23"/>
        <end position="129"/>
    </location>
</feature>
<keyword evidence="4" id="KW-1185">Reference proteome</keyword>
<dbReference type="PROSITE" id="PS50842">
    <property type="entry name" value="EXPANSIN_EG45"/>
    <property type="match status" value="1"/>
</dbReference>
<sequence length="129" mass="13609">MGVIIHYLLMVTISICLTSVESTYSRVATFYSPYVPSACFGNQDEGYCVAGGGDELWDNGAACGLLYEVVSTGPVNQGVPQPCTNEAIVVRIVDYNPGATTIINLSLPAFATIANLDAGSVSVNLVRVR</sequence>
<evidence type="ECO:0000313" key="3">
    <source>
        <dbReference type="EnsemblPlants" id="QL02p091489:mrna"/>
    </source>
</evidence>
<dbReference type="Gene3D" id="2.40.40.10">
    <property type="entry name" value="RlpA-like domain"/>
    <property type="match status" value="1"/>
</dbReference>
<dbReference type="PANTHER" id="PTHR47295">
    <property type="entry name" value="EG45-LIKE DOMAIN CONTAINING PROTEIN 1-RELATED"/>
    <property type="match status" value="1"/>
</dbReference>
<dbReference type="InterPro" id="IPR044206">
    <property type="entry name" value="EGC1/2"/>
</dbReference>
<keyword evidence="1" id="KW-0732">Signal</keyword>
<dbReference type="InParanoid" id="A0A7N2L0J7"/>
<dbReference type="GO" id="GO:0048046">
    <property type="term" value="C:apoplast"/>
    <property type="evidence" value="ECO:0007669"/>
    <property type="project" value="InterPro"/>
</dbReference>
<dbReference type="CDD" id="cd22269">
    <property type="entry name" value="DPBB_EG45-like"/>
    <property type="match status" value="1"/>
</dbReference>
<dbReference type="Gramene" id="QL02p091489:mrna">
    <property type="protein sequence ID" value="QL02p091489:mrna"/>
    <property type="gene ID" value="QL02p091489"/>
</dbReference>
<accession>A0A7N2L0J7</accession>
<feature type="domain" description="Expansin-like EG45" evidence="2">
    <location>
        <begin position="49"/>
        <end position="129"/>
    </location>
</feature>
<dbReference type="Pfam" id="PF03330">
    <property type="entry name" value="DPBB_1"/>
    <property type="match status" value="1"/>
</dbReference>
<dbReference type="Proteomes" id="UP000594261">
    <property type="component" value="Chromosome 2"/>
</dbReference>
<dbReference type="InterPro" id="IPR007112">
    <property type="entry name" value="Expansin/allergen_DPBB_dom"/>
</dbReference>
<evidence type="ECO:0000259" key="2">
    <source>
        <dbReference type="PROSITE" id="PS50842"/>
    </source>
</evidence>
<reference evidence="3" key="2">
    <citation type="submission" date="2021-01" db="UniProtKB">
        <authorList>
            <consortium name="EnsemblPlants"/>
        </authorList>
    </citation>
    <scope>IDENTIFICATION</scope>
</reference>
<dbReference type="InterPro" id="IPR009009">
    <property type="entry name" value="RlpA-like_DPBB"/>
</dbReference>
<dbReference type="EnsemblPlants" id="QL02p091489:mrna">
    <property type="protein sequence ID" value="QL02p091489:mrna"/>
    <property type="gene ID" value="QL02p091489"/>
</dbReference>
<evidence type="ECO:0000256" key="1">
    <source>
        <dbReference type="SAM" id="SignalP"/>
    </source>
</evidence>
<reference evidence="4" key="1">
    <citation type="journal article" date="2016" name="G3 (Bethesda)">
        <title>First Draft Assembly and Annotation of the Genome of a California Endemic Oak Quercus lobata Nee (Fagaceae).</title>
        <authorList>
            <person name="Sork V.L."/>
            <person name="Fitz-Gibbon S.T."/>
            <person name="Puiu D."/>
            <person name="Crepeau M."/>
            <person name="Gugger P.F."/>
            <person name="Sherman R."/>
            <person name="Stevens K."/>
            <person name="Langley C.H."/>
            <person name="Pellegrini M."/>
            <person name="Salzberg S.L."/>
        </authorList>
    </citation>
    <scope>NUCLEOTIDE SEQUENCE [LARGE SCALE GENOMIC DNA]</scope>
    <source>
        <strain evidence="4">cv. SW786</strain>
    </source>
</reference>
<evidence type="ECO:0000313" key="4">
    <source>
        <dbReference type="Proteomes" id="UP000594261"/>
    </source>
</evidence>
<name>A0A7N2L0J7_QUELO</name>
<protein>
    <recommendedName>
        <fullName evidence="2">Expansin-like EG45 domain-containing protein</fullName>
    </recommendedName>
</protein>
<dbReference type="InterPro" id="IPR036908">
    <property type="entry name" value="RlpA-like_sf"/>
</dbReference>
<feature type="signal peptide" evidence="1">
    <location>
        <begin position="1"/>
        <end position="22"/>
    </location>
</feature>
<proteinExistence type="predicted"/>